<comment type="subcellular location">
    <subcellularLocation>
        <location evidence="1">Cell envelope</location>
    </subcellularLocation>
</comment>
<sequence>MSKRTFPGFAIILIAVIVLLLGGSTLWFLRGRTAGSDRRILARGTVEATEVRLSFKVPGKLAARFVEEGQPVRQGEPIAALEDADYRIRLDQARAELARSEAFLAELVAGSRKEDIEQARARLDQAQARLDEAIRGSRIQEITDAKQEWERADAAVRSAESVFRQAASDRERFSYLFEQGGISRREWEGYDARFETAKAALDQARAQRESTAQRLSLREEGVRKEQIAQARASVDEARAVYERVVTGPRAEQIAQARAQLAAAREALHQAEMTLADTRILAPIDGIVVSKSAEPGEFLQPGAIVVTIVDLEHPWVRAYISEPDMGRIRIGQQAFVSIDADPKRQFPARLAYVSDQAEFTPKFVQTAEERVKLVFRIKVVVENPDRMLKPGMPADVVMAPIG</sequence>
<dbReference type="AlphaFoldDB" id="A0A7C4W7C0"/>
<feature type="transmembrane region" description="Helical" evidence="4">
    <location>
        <begin position="6"/>
        <end position="29"/>
    </location>
</feature>
<dbReference type="PANTHER" id="PTHR32347">
    <property type="entry name" value="EFFLUX SYSTEM COMPONENT YKNX-RELATED"/>
    <property type="match status" value="1"/>
</dbReference>
<dbReference type="GO" id="GO:0030313">
    <property type="term" value="C:cell envelope"/>
    <property type="evidence" value="ECO:0007669"/>
    <property type="project" value="UniProtKB-SubCell"/>
</dbReference>
<keyword evidence="4" id="KW-1133">Transmembrane helix</keyword>
<evidence type="ECO:0000256" key="1">
    <source>
        <dbReference type="ARBA" id="ARBA00004196"/>
    </source>
</evidence>
<feature type="coiled-coil region" evidence="3">
    <location>
        <begin position="109"/>
        <end position="136"/>
    </location>
</feature>
<dbReference type="Gene3D" id="1.10.287.470">
    <property type="entry name" value="Helix hairpin bin"/>
    <property type="match status" value="1"/>
</dbReference>
<feature type="domain" description="YbhG-like alpha-helical hairpin" evidence="5">
    <location>
        <begin position="81"/>
        <end position="141"/>
    </location>
</feature>
<feature type="domain" description="CusB-like beta-barrel" evidence="6">
    <location>
        <begin position="314"/>
        <end position="397"/>
    </location>
</feature>
<keyword evidence="4" id="KW-0812">Transmembrane</keyword>
<dbReference type="Pfam" id="PF25881">
    <property type="entry name" value="HH_YBHG"/>
    <property type="match status" value="2"/>
</dbReference>
<evidence type="ECO:0000256" key="3">
    <source>
        <dbReference type="SAM" id="Coils"/>
    </source>
</evidence>
<dbReference type="SUPFAM" id="SSF111369">
    <property type="entry name" value="HlyD-like secretion proteins"/>
    <property type="match status" value="2"/>
</dbReference>
<comment type="caution">
    <text evidence="7">The sequence shown here is derived from an EMBL/GenBank/DDBJ whole genome shotgun (WGS) entry which is preliminary data.</text>
</comment>
<reference evidence="7" key="1">
    <citation type="journal article" date="2020" name="mSystems">
        <title>Genome- and Community-Level Interaction Insights into Carbon Utilization and Element Cycling Functions of Hydrothermarchaeota in Hydrothermal Sediment.</title>
        <authorList>
            <person name="Zhou Z."/>
            <person name="Liu Y."/>
            <person name="Xu W."/>
            <person name="Pan J."/>
            <person name="Luo Z.H."/>
            <person name="Li M."/>
        </authorList>
    </citation>
    <scope>NUCLEOTIDE SEQUENCE [LARGE SCALE GENOMIC DNA]</scope>
    <source>
        <strain evidence="7">SpSt-477</strain>
    </source>
</reference>
<dbReference type="Gene3D" id="2.40.50.100">
    <property type="match status" value="2"/>
</dbReference>
<gene>
    <name evidence="7" type="ORF">ENS29_14400</name>
</gene>
<evidence type="ECO:0000259" key="5">
    <source>
        <dbReference type="Pfam" id="PF25881"/>
    </source>
</evidence>
<dbReference type="Gene3D" id="2.40.30.170">
    <property type="match status" value="1"/>
</dbReference>
<proteinExistence type="predicted"/>
<evidence type="ECO:0000313" key="7">
    <source>
        <dbReference type="EMBL" id="HGU34017.1"/>
    </source>
</evidence>
<evidence type="ECO:0000256" key="2">
    <source>
        <dbReference type="ARBA" id="ARBA00023054"/>
    </source>
</evidence>
<accession>A0A7C4W7C0</accession>
<name>A0A7C4W7C0_9BACT</name>
<evidence type="ECO:0000256" key="4">
    <source>
        <dbReference type="SAM" id="Phobius"/>
    </source>
</evidence>
<organism evidence="7">
    <name type="scientific">Desulfatirhabdium butyrativorans</name>
    <dbReference type="NCBI Taxonomy" id="340467"/>
    <lineage>
        <taxon>Bacteria</taxon>
        <taxon>Pseudomonadati</taxon>
        <taxon>Thermodesulfobacteriota</taxon>
        <taxon>Desulfobacteria</taxon>
        <taxon>Desulfobacterales</taxon>
        <taxon>Desulfatirhabdiaceae</taxon>
        <taxon>Desulfatirhabdium</taxon>
    </lineage>
</organism>
<dbReference type="PRINTS" id="PR01490">
    <property type="entry name" value="RTXTOXIND"/>
</dbReference>
<dbReference type="InterPro" id="IPR059052">
    <property type="entry name" value="HH_YbhG-like"/>
</dbReference>
<feature type="domain" description="YbhG-like alpha-helical hairpin" evidence="5">
    <location>
        <begin position="146"/>
        <end position="240"/>
    </location>
</feature>
<evidence type="ECO:0000259" key="6">
    <source>
        <dbReference type="Pfam" id="PF25954"/>
    </source>
</evidence>
<protein>
    <submittedName>
        <fullName evidence="7">HlyD family efflux transporter periplasmic adaptor subunit</fullName>
    </submittedName>
</protein>
<dbReference type="InterPro" id="IPR050465">
    <property type="entry name" value="UPF0194_transport"/>
</dbReference>
<dbReference type="PANTHER" id="PTHR32347:SF23">
    <property type="entry name" value="BLL5650 PROTEIN"/>
    <property type="match status" value="1"/>
</dbReference>
<dbReference type="GO" id="GO:0015562">
    <property type="term" value="F:efflux transmembrane transporter activity"/>
    <property type="evidence" value="ECO:0007669"/>
    <property type="project" value="InterPro"/>
</dbReference>
<keyword evidence="2 3" id="KW-0175">Coiled coil</keyword>
<dbReference type="EMBL" id="DSUH01000327">
    <property type="protein sequence ID" value="HGU34017.1"/>
    <property type="molecule type" value="Genomic_DNA"/>
</dbReference>
<keyword evidence="4" id="KW-0472">Membrane</keyword>
<dbReference type="InterPro" id="IPR058792">
    <property type="entry name" value="Beta-barrel_RND_2"/>
</dbReference>
<dbReference type="Pfam" id="PF25954">
    <property type="entry name" value="Beta-barrel_RND_2"/>
    <property type="match status" value="1"/>
</dbReference>